<accession>A0A562V4U3</accession>
<dbReference type="InterPro" id="IPR011765">
    <property type="entry name" value="Pept_M16_N"/>
</dbReference>
<organism evidence="8 9">
    <name type="scientific">Stackebrandtia albiflava</name>
    <dbReference type="NCBI Taxonomy" id="406432"/>
    <lineage>
        <taxon>Bacteria</taxon>
        <taxon>Bacillati</taxon>
        <taxon>Actinomycetota</taxon>
        <taxon>Actinomycetes</taxon>
        <taxon>Glycomycetales</taxon>
        <taxon>Glycomycetaceae</taxon>
        <taxon>Stackebrandtia</taxon>
    </lineage>
</organism>
<dbReference type="InterPro" id="IPR007863">
    <property type="entry name" value="Peptidase_M16_C"/>
</dbReference>
<evidence type="ECO:0000313" key="9">
    <source>
        <dbReference type="Proteomes" id="UP000321617"/>
    </source>
</evidence>
<evidence type="ECO:0000259" key="6">
    <source>
        <dbReference type="Pfam" id="PF00675"/>
    </source>
</evidence>
<dbReference type="Gene3D" id="3.30.830.10">
    <property type="entry name" value="Metalloenzyme, LuxS/M16 peptidase-like"/>
    <property type="match status" value="2"/>
</dbReference>
<evidence type="ECO:0000256" key="3">
    <source>
        <dbReference type="ARBA" id="ARBA00022801"/>
    </source>
</evidence>
<evidence type="ECO:0000313" key="8">
    <source>
        <dbReference type="EMBL" id="TWJ12906.1"/>
    </source>
</evidence>
<keyword evidence="9" id="KW-1185">Reference proteome</keyword>
<dbReference type="GO" id="GO:0008237">
    <property type="term" value="F:metallopeptidase activity"/>
    <property type="evidence" value="ECO:0007669"/>
    <property type="project" value="UniProtKB-KW"/>
</dbReference>
<dbReference type="SUPFAM" id="SSF63411">
    <property type="entry name" value="LuxS/MPP-like metallohydrolase"/>
    <property type="match status" value="2"/>
</dbReference>
<dbReference type="Pfam" id="PF05193">
    <property type="entry name" value="Peptidase_M16_C"/>
    <property type="match status" value="1"/>
</dbReference>
<keyword evidence="5" id="KW-0482">Metalloprotease</keyword>
<dbReference type="InterPro" id="IPR011249">
    <property type="entry name" value="Metalloenz_LuxS/M16"/>
</dbReference>
<evidence type="ECO:0000256" key="1">
    <source>
        <dbReference type="ARBA" id="ARBA00007261"/>
    </source>
</evidence>
<dbReference type="Pfam" id="PF00675">
    <property type="entry name" value="Peptidase_M16"/>
    <property type="match status" value="1"/>
</dbReference>
<dbReference type="AlphaFoldDB" id="A0A562V4U3"/>
<dbReference type="InterPro" id="IPR050626">
    <property type="entry name" value="Peptidase_M16"/>
</dbReference>
<gene>
    <name evidence="8" type="ORF">LX16_3673</name>
</gene>
<dbReference type="PANTHER" id="PTHR43690">
    <property type="entry name" value="NARDILYSIN"/>
    <property type="match status" value="1"/>
</dbReference>
<evidence type="ECO:0000256" key="5">
    <source>
        <dbReference type="ARBA" id="ARBA00023049"/>
    </source>
</evidence>
<comment type="caution">
    <text evidence="8">The sequence shown here is derived from an EMBL/GenBank/DDBJ whole genome shotgun (WGS) entry which is preliminary data.</text>
</comment>
<dbReference type="GO" id="GO:0006508">
    <property type="term" value="P:proteolysis"/>
    <property type="evidence" value="ECO:0007669"/>
    <property type="project" value="UniProtKB-KW"/>
</dbReference>
<keyword evidence="4" id="KW-0862">Zinc</keyword>
<sequence length="469" mass="50807">MGATLTCPRGVWLRGVAPRGRRSGRDAGYGSLVITPEQVDIPATAFPVEQFRLPNGLRVVLSPDRGVPVVGVAVVYDVGIRLEPQGRSGFAHLFEHMMFQGSANVAKLEHMSYVQGSGGTLNGSTHLDYTDYYEMLPSNALERALFLEADRMRGPAITEENLANQIDVVKEEIRVNVLNRPYGGFPWLKLPPVMFDTFPNNHDGYGSFEDLEAATLEDAQTFFDTYYAAGNAVLSVAGDFDVAEATAMIERHFGDVPAREAPVHPGIGEPDLTAERRASYTDPRAPLPAIAAAWRVPDPVRDLGGYLPYVVLAELLTDGDASRLVERLIQRDRSATSLSGYLGFMGEPFAVRDPTALVLQAHLPPGGDVDRLLATVDEEVARIASDGLAEGELARVKARIALHLLHEDDSVINRVLRLATSAALHGDARVARELPRRLGEVTAEQVVEAASRLVPHRRAAIEVIAGGAA</sequence>
<keyword evidence="2" id="KW-0645">Protease</keyword>
<name>A0A562V4U3_9ACTN</name>
<dbReference type="OrthoDB" id="9811314at2"/>
<feature type="domain" description="Peptidase M16 C-terminal" evidence="7">
    <location>
        <begin position="214"/>
        <end position="399"/>
    </location>
</feature>
<reference evidence="8 9" key="1">
    <citation type="journal article" date="2013" name="Stand. Genomic Sci.">
        <title>Genomic Encyclopedia of Type Strains, Phase I: The one thousand microbial genomes (KMG-I) project.</title>
        <authorList>
            <person name="Kyrpides N.C."/>
            <person name="Woyke T."/>
            <person name="Eisen J.A."/>
            <person name="Garrity G."/>
            <person name="Lilburn T.G."/>
            <person name="Beck B.J."/>
            <person name="Whitman W.B."/>
            <person name="Hugenholtz P."/>
            <person name="Klenk H.P."/>
        </authorList>
    </citation>
    <scope>NUCLEOTIDE SEQUENCE [LARGE SCALE GENOMIC DNA]</scope>
    <source>
        <strain evidence="8 9">DSM 45044</strain>
    </source>
</reference>
<evidence type="ECO:0000259" key="7">
    <source>
        <dbReference type="Pfam" id="PF05193"/>
    </source>
</evidence>
<dbReference type="PANTHER" id="PTHR43690:SF17">
    <property type="entry name" value="PROTEIN YHJJ"/>
    <property type="match status" value="1"/>
</dbReference>
<evidence type="ECO:0000256" key="4">
    <source>
        <dbReference type="ARBA" id="ARBA00022833"/>
    </source>
</evidence>
<dbReference type="GO" id="GO:0046872">
    <property type="term" value="F:metal ion binding"/>
    <property type="evidence" value="ECO:0007669"/>
    <property type="project" value="InterPro"/>
</dbReference>
<protein>
    <submittedName>
        <fullName evidence="8">Putative Zn-dependent peptidase</fullName>
    </submittedName>
</protein>
<dbReference type="Proteomes" id="UP000321617">
    <property type="component" value="Unassembled WGS sequence"/>
</dbReference>
<keyword evidence="3" id="KW-0378">Hydrolase</keyword>
<feature type="domain" description="Peptidase M16 N-terminal" evidence="6">
    <location>
        <begin position="59"/>
        <end position="175"/>
    </location>
</feature>
<dbReference type="EMBL" id="VLLL01000006">
    <property type="protein sequence ID" value="TWJ12906.1"/>
    <property type="molecule type" value="Genomic_DNA"/>
</dbReference>
<evidence type="ECO:0000256" key="2">
    <source>
        <dbReference type="ARBA" id="ARBA00022670"/>
    </source>
</evidence>
<proteinExistence type="inferred from homology"/>
<comment type="similarity">
    <text evidence="1">Belongs to the peptidase M16 family.</text>
</comment>